<evidence type="ECO:0000313" key="3">
    <source>
        <dbReference type="Proteomes" id="UP001143463"/>
    </source>
</evidence>
<dbReference type="InterPro" id="IPR058593">
    <property type="entry name" value="ARB_07466-like_C"/>
</dbReference>
<keyword evidence="3" id="KW-1185">Reference proteome</keyword>
<protein>
    <recommendedName>
        <fullName evidence="1">ARB-07466-like C-terminal domain-containing protein</fullName>
    </recommendedName>
</protein>
<evidence type="ECO:0000313" key="2">
    <source>
        <dbReference type="EMBL" id="GLL13201.1"/>
    </source>
</evidence>
<evidence type="ECO:0000259" key="1">
    <source>
        <dbReference type="Pfam" id="PF26571"/>
    </source>
</evidence>
<dbReference type="Proteomes" id="UP001143463">
    <property type="component" value="Unassembled WGS sequence"/>
</dbReference>
<reference evidence="2" key="2">
    <citation type="submission" date="2023-01" db="EMBL/GenBank/DDBJ databases">
        <authorList>
            <person name="Sun Q."/>
            <person name="Evtushenko L."/>
        </authorList>
    </citation>
    <scope>NUCLEOTIDE SEQUENCE</scope>
    <source>
        <strain evidence="2">VKM Ac-1069</strain>
    </source>
</reference>
<feature type="domain" description="ARB-07466-like C-terminal" evidence="1">
    <location>
        <begin position="202"/>
        <end position="245"/>
    </location>
</feature>
<sequence>MNRTAATLLSLLLVGVLVVGGVIWWSSTRPEPGCVVTAAGRSVSLTVRQAGYAATIGGVGYAEGLPDHAVTVAIATALQESRLDNLPGGDRDSAGLFQQRPSQGWGTYAQVTDPVYAAQAFYRALKKLPDWQDVSVTEAAQLVQRSAAPDAYAQWEPQARAIAVALTGQAPAALRCQDLTPQTPPDDVAAVAAQELGTARLSGPQPAQRGWAIASWLVAHAARFGLSEVTYDGRTWSAEEGTWTAAGPADGRLSMVRAQP</sequence>
<comment type="caution">
    <text evidence="2">The sequence shown here is derived from an EMBL/GenBank/DDBJ whole genome shotgun (WGS) entry which is preliminary data.</text>
</comment>
<dbReference type="Pfam" id="PF26571">
    <property type="entry name" value="VldE"/>
    <property type="match status" value="1"/>
</dbReference>
<accession>A0A9W6L3X0</accession>
<name>A0A9W6L3X0_9PSEU</name>
<gene>
    <name evidence="2" type="ORF">GCM10017577_43440</name>
</gene>
<organism evidence="2 3">
    <name type="scientific">Pseudonocardia halophobica</name>
    <dbReference type="NCBI Taxonomy" id="29401"/>
    <lineage>
        <taxon>Bacteria</taxon>
        <taxon>Bacillati</taxon>
        <taxon>Actinomycetota</taxon>
        <taxon>Actinomycetes</taxon>
        <taxon>Pseudonocardiales</taxon>
        <taxon>Pseudonocardiaceae</taxon>
        <taxon>Pseudonocardia</taxon>
    </lineage>
</organism>
<dbReference type="RefSeq" id="WP_051737207.1">
    <property type="nucleotide sequence ID" value="NZ_BAAAUZ010000039.1"/>
</dbReference>
<reference evidence="2" key="1">
    <citation type="journal article" date="2014" name="Int. J. Syst. Evol. Microbiol.">
        <title>Complete genome sequence of Corynebacterium casei LMG S-19264T (=DSM 44701T), isolated from a smear-ripened cheese.</title>
        <authorList>
            <consortium name="US DOE Joint Genome Institute (JGI-PGF)"/>
            <person name="Walter F."/>
            <person name="Albersmeier A."/>
            <person name="Kalinowski J."/>
            <person name="Ruckert C."/>
        </authorList>
    </citation>
    <scope>NUCLEOTIDE SEQUENCE</scope>
    <source>
        <strain evidence="2">VKM Ac-1069</strain>
    </source>
</reference>
<dbReference type="AlphaFoldDB" id="A0A9W6L3X0"/>
<dbReference type="EMBL" id="BSFQ01000019">
    <property type="protein sequence ID" value="GLL13201.1"/>
    <property type="molecule type" value="Genomic_DNA"/>
</dbReference>
<proteinExistence type="predicted"/>